<name>A0A0F9Q3L5_9ZZZZ</name>
<protein>
    <submittedName>
        <fullName evidence="1">Uncharacterized protein</fullName>
    </submittedName>
</protein>
<gene>
    <name evidence="1" type="ORF">LCGC14_1062890</name>
</gene>
<dbReference type="AlphaFoldDB" id="A0A0F9Q3L5"/>
<proteinExistence type="predicted"/>
<organism evidence="1">
    <name type="scientific">marine sediment metagenome</name>
    <dbReference type="NCBI Taxonomy" id="412755"/>
    <lineage>
        <taxon>unclassified sequences</taxon>
        <taxon>metagenomes</taxon>
        <taxon>ecological metagenomes</taxon>
    </lineage>
</organism>
<accession>A0A0F9Q3L5</accession>
<reference evidence="1" key="1">
    <citation type="journal article" date="2015" name="Nature">
        <title>Complex archaea that bridge the gap between prokaryotes and eukaryotes.</title>
        <authorList>
            <person name="Spang A."/>
            <person name="Saw J.H."/>
            <person name="Jorgensen S.L."/>
            <person name="Zaremba-Niedzwiedzka K."/>
            <person name="Martijn J."/>
            <person name="Lind A.E."/>
            <person name="van Eijk R."/>
            <person name="Schleper C."/>
            <person name="Guy L."/>
            <person name="Ettema T.J."/>
        </authorList>
    </citation>
    <scope>NUCLEOTIDE SEQUENCE</scope>
</reference>
<dbReference type="EMBL" id="LAZR01004521">
    <property type="protein sequence ID" value="KKN07836.1"/>
    <property type="molecule type" value="Genomic_DNA"/>
</dbReference>
<comment type="caution">
    <text evidence="1">The sequence shown here is derived from an EMBL/GenBank/DDBJ whole genome shotgun (WGS) entry which is preliminary data.</text>
</comment>
<sequence>MLFTRGLKGIGGDPTIVNIVALRLPSDMSGAVKATSGIGQKGRIGCNCVLIAIPYMTIKWQGKETTGQKTRVI</sequence>
<evidence type="ECO:0000313" key="1">
    <source>
        <dbReference type="EMBL" id="KKN07836.1"/>
    </source>
</evidence>